<keyword evidence="5" id="KW-0804">Transcription</keyword>
<evidence type="ECO:0000259" key="7">
    <source>
        <dbReference type="SMART" id="SM00657"/>
    </source>
</evidence>
<dbReference type="EMBL" id="CP014586">
    <property type="protein sequence ID" value="ANZ76510.1"/>
    <property type="molecule type" value="Genomic_DNA"/>
</dbReference>
<keyword evidence="6" id="KW-0539">Nucleus</keyword>
<dbReference type="SUPFAM" id="SSF47819">
    <property type="entry name" value="HRDC-like"/>
    <property type="match status" value="1"/>
</dbReference>
<feature type="domain" description="RNA polymerase Rpb4/RPC9 core" evidence="7">
    <location>
        <begin position="1"/>
        <end position="137"/>
    </location>
</feature>
<dbReference type="GO" id="GO:0005666">
    <property type="term" value="C:RNA polymerase III complex"/>
    <property type="evidence" value="ECO:0007669"/>
    <property type="project" value="InterPro"/>
</dbReference>
<sequence length="153" mass="17851">MKIEIAREKFLSNFEVQQALVEIQKQNRWNFASKARVYKFDTNSRNSHLANLERITMDVSSYLDKSFAKNAQVDRFVKLINFLNGFELVKVEKLQMVNLLPRSLVSVYSIIEECDTRFTEDECESMLNKIEELFPAKQETVPDQDGDLSMSKN</sequence>
<evidence type="ECO:0000256" key="1">
    <source>
        <dbReference type="ARBA" id="ARBA00004123"/>
    </source>
</evidence>
<dbReference type="InterPro" id="IPR038846">
    <property type="entry name" value="RPC9"/>
</dbReference>
<dbReference type="InterPro" id="IPR010997">
    <property type="entry name" value="HRDC-like_sf"/>
</dbReference>
<dbReference type="Gene3D" id="1.20.1250.40">
    <property type="match status" value="1"/>
</dbReference>
<reference evidence="8 9" key="1">
    <citation type="submission" date="2016-02" db="EMBL/GenBank/DDBJ databases">
        <title>Comparative genomic and transcriptomic foundation for Pichia pastoris.</title>
        <authorList>
            <person name="Love K.R."/>
            <person name="Shah K.A."/>
            <person name="Whittaker C.A."/>
            <person name="Wu J."/>
            <person name="Bartlett M.C."/>
            <person name="Ma D."/>
            <person name="Leeson R.L."/>
            <person name="Priest M."/>
            <person name="Young S.K."/>
            <person name="Love J.C."/>
        </authorList>
    </citation>
    <scope>NUCLEOTIDE SEQUENCE [LARGE SCALE GENOMIC DNA]</scope>
    <source>
        <strain evidence="8 9">ATCC 28485</strain>
    </source>
</reference>
<dbReference type="GO" id="GO:0006384">
    <property type="term" value="P:transcription initiation at RNA polymerase III promoter"/>
    <property type="evidence" value="ECO:0007669"/>
    <property type="project" value="InterPro"/>
</dbReference>
<gene>
    <name evidence="8" type="primary">RPC17</name>
    <name evidence="8" type="ORF">ATY40_BA7503452</name>
</gene>
<keyword evidence="9" id="KW-1185">Reference proteome</keyword>
<name>A0A1B2JEN6_PICPA</name>
<dbReference type="AlphaFoldDB" id="A0A1B2JEN6"/>
<evidence type="ECO:0000256" key="5">
    <source>
        <dbReference type="ARBA" id="ARBA00023163"/>
    </source>
</evidence>
<dbReference type="InterPro" id="IPR005574">
    <property type="entry name" value="Rpb4/RPC9"/>
</dbReference>
<dbReference type="GO" id="GO:0000166">
    <property type="term" value="F:nucleotide binding"/>
    <property type="evidence" value="ECO:0007669"/>
    <property type="project" value="InterPro"/>
</dbReference>
<protein>
    <recommendedName>
        <fullName evidence="3">DNA-directed RNA polymerase III subunit RPC9</fullName>
    </recommendedName>
</protein>
<comment type="subcellular location">
    <subcellularLocation>
        <location evidence="1">Nucleus</location>
    </subcellularLocation>
</comment>
<evidence type="ECO:0000256" key="4">
    <source>
        <dbReference type="ARBA" id="ARBA00022478"/>
    </source>
</evidence>
<accession>A0A1B2JEN6</accession>
<evidence type="ECO:0000313" key="9">
    <source>
        <dbReference type="Proteomes" id="UP000094565"/>
    </source>
</evidence>
<evidence type="ECO:0000313" key="8">
    <source>
        <dbReference type="EMBL" id="ANZ76510.1"/>
    </source>
</evidence>
<dbReference type="OrthoDB" id="1746530at2759"/>
<dbReference type="Proteomes" id="UP000094565">
    <property type="component" value="Chromosome 3"/>
</dbReference>
<comment type="similarity">
    <text evidence="2">Belongs to the eukaryotic RPC9 RNA polymerase subunit family.</text>
</comment>
<dbReference type="PANTHER" id="PTHR15561">
    <property type="entry name" value="CALCITONIN GENE-RELATED PEPTIDE-RECEPTOR COMPONENT PROTEIN"/>
    <property type="match status" value="1"/>
</dbReference>
<evidence type="ECO:0000256" key="2">
    <source>
        <dbReference type="ARBA" id="ARBA00006898"/>
    </source>
</evidence>
<dbReference type="SMART" id="SM00657">
    <property type="entry name" value="RPOL4c"/>
    <property type="match status" value="1"/>
</dbReference>
<keyword evidence="4" id="KW-0240">DNA-directed RNA polymerase</keyword>
<dbReference type="Pfam" id="PF03874">
    <property type="entry name" value="RNA_pol_Rpb4"/>
    <property type="match status" value="1"/>
</dbReference>
<evidence type="ECO:0000256" key="3">
    <source>
        <dbReference type="ARBA" id="ARBA00016672"/>
    </source>
</evidence>
<dbReference type="InterPro" id="IPR006590">
    <property type="entry name" value="RNA_pol_Rpb4/RPC9_core"/>
</dbReference>
<dbReference type="PANTHER" id="PTHR15561:SF0">
    <property type="entry name" value="DNA-DIRECTED RNA POLYMERASE III SUBUNIT RPC9"/>
    <property type="match status" value="1"/>
</dbReference>
<evidence type="ECO:0000256" key="6">
    <source>
        <dbReference type="ARBA" id="ARBA00023242"/>
    </source>
</evidence>
<proteinExistence type="inferred from homology"/>
<organism evidence="8 9">
    <name type="scientific">Komagataella pastoris</name>
    <name type="common">Yeast</name>
    <name type="synonym">Pichia pastoris</name>
    <dbReference type="NCBI Taxonomy" id="4922"/>
    <lineage>
        <taxon>Eukaryota</taxon>
        <taxon>Fungi</taxon>
        <taxon>Dikarya</taxon>
        <taxon>Ascomycota</taxon>
        <taxon>Saccharomycotina</taxon>
        <taxon>Pichiomycetes</taxon>
        <taxon>Pichiales</taxon>
        <taxon>Pichiaceae</taxon>
        <taxon>Komagataella</taxon>
    </lineage>
</organism>
<dbReference type="InterPro" id="IPR038324">
    <property type="entry name" value="Rpb4/RPC9_sf"/>
</dbReference>